<feature type="binding site" evidence="6">
    <location>
        <position position="212"/>
    </location>
    <ligand>
        <name>Mg(2+)</name>
        <dbReference type="ChEBI" id="CHEBI:18420"/>
        <label>1</label>
        <note>catalytic</note>
    </ligand>
</feature>
<dbReference type="Proteomes" id="UP000751518">
    <property type="component" value="Unassembled WGS sequence"/>
</dbReference>
<dbReference type="GO" id="GO:0007165">
    <property type="term" value="P:signal transduction"/>
    <property type="evidence" value="ECO:0007669"/>
    <property type="project" value="TreeGrafter"/>
</dbReference>
<evidence type="ECO:0000256" key="1">
    <source>
        <dbReference type="ARBA" id="ARBA00001033"/>
    </source>
</evidence>
<dbReference type="GO" id="GO:0008934">
    <property type="term" value="F:inositol monophosphate 1-phosphatase activity"/>
    <property type="evidence" value="ECO:0007669"/>
    <property type="project" value="InterPro"/>
</dbReference>
<dbReference type="CDD" id="cd01639">
    <property type="entry name" value="IMPase"/>
    <property type="match status" value="1"/>
</dbReference>
<dbReference type="PROSITE" id="PS00629">
    <property type="entry name" value="IMP_1"/>
    <property type="match status" value="1"/>
</dbReference>
<gene>
    <name evidence="8" type="ORF">KC614_04365</name>
</gene>
<dbReference type="InterPro" id="IPR020583">
    <property type="entry name" value="Inositol_monoP_metal-BS"/>
</dbReference>
<dbReference type="EMBL" id="JAGQKZ010000048">
    <property type="protein sequence ID" value="MCA9392401.1"/>
    <property type="molecule type" value="Genomic_DNA"/>
</dbReference>
<dbReference type="PANTHER" id="PTHR20854:SF4">
    <property type="entry name" value="INOSITOL-1-MONOPHOSPHATASE-RELATED"/>
    <property type="match status" value="1"/>
</dbReference>
<dbReference type="GO" id="GO:0006020">
    <property type="term" value="P:inositol metabolic process"/>
    <property type="evidence" value="ECO:0007669"/>
    <property type="project" value="TreeGrafter"/>
</dbReference>
<feature type="binding site" evidence="6">
    <location>
        <position position="70"/>
    </location>
    <ligand>
        <name>Mg(2+)</name>
        <dbReference type="ChEBI" id="CHEBI:18420"/>
        <label>1</label>
        <note>catalytic</note>
    </ligand>
</feature>
<protein>
    <recommendedName>
        <fullName evidence="7">Inositol-1-monophosphatase</fullName>
        <ecNumber evidence="7">3.1.3.25</ecNumber>
    </recommendedName>
</protein>
<comment type="similarity">
    <text evidence="7">Belongs to the inositol monophosphatase superfamily.</text>
</comment>
<dbReference type="PANTHER" id="PTHR20854">
    <property type="entry name" value="INOSITOL MONOPHOSPHATASE"/>
    <property type="match status" value="1"/>
</dbReference>
<keyword evidence="5 6" id="KW-0460">Magnesium</keyword>
<dbReference type="Gene3D" id="3.30.540.10">
    <property type="entry name" value="Fructose-1,6-Bisphosphatase, subunit A, domain 1"/>
    <property type="match status" value="1"/>
</dbReference>
<evidence type="ECO:0000256" key="7">
    <source>
        <dbReference type="RuleBase" id="RU364068"/>
    </source>
</evidence>
<comment type="caution">
    <text evidence="8">The sequence shown here is derived from an EMBL/GenBank/DDBJ whole genome shotgun (WGS) entry which is preliminary data.</text>
</comment>
<evidence type="ECO:0000256" key="6">
    <source>
        <dbReference type="PIRSR" id="PIRSR600760-2"/>
    </source>
</evidence>
<evidence type="ECO:0000256" key="5">
    <source>
        <dbReference type="ARBA" id="ARBA00022842"/>
    </source>
</evidence>
<keyword evidence="3 6" id="KW-0479">Metal-binding</keyword>
<sequence length="261" mass="28981">MDYSDYLDFAKNLAFKAGEICKDAYYKHEVGSTDKPGQANHVVTEYDLRIEEFYRKSINEKYPEHGIYGEEEGVTNKDAEYLWALDPIDGTSNFSRNLPIFGTLIALVHNNEVVMGVCYLPILDEMYTATKGGGAFLNDEAIQVSGEDDLSQAYAFLDRGGSRYNEWAKDVYSGSQNKVKGFRILGSCAVQSAWIASGRFQLLFNHGGNLYDFAPGILLTREAGGVAINFDGNDWQIGDKELILGNAKLAHKAADQLTLRT</sequence>
<dbReference type="Pfam" id="PF00459">
    <property type="entry name" value="Inositol_P"/>
    <property type="match status" value="1"/>
</dbReference>
<dbReference type="SUPFAM" id="SSF56655">
    <property type="entry name" value="Carbohydrate phosphatase"/>
    <property type="match status" value="1"/>
</dbReference>
<reference evidence="8" key="2">
    <citation type="journal article" date="2021" name="Microbiome">
        <title>Successional dynamics and alternative stable states in a saline activated sludge microbial community over 9 years.</title>
        <authorList>
            <person name="Wang Y."/>
            <person name="Ye J."/>
            <person name="Ju F."/>
            <person name="Liu L."/>
            <person name="Boyd J.A."/>
            <person name="Deng Y."/>
            <person name="Parks D.H."/>
            <person name="Jiang X."/>
            <person name="Yin X."/>
            <person name="Woodcroft B.J."/>
            <person name="Tyson G.W."/>
            <person name="Hugenholtz P."/>
            <person name="Polz M.F."/>
            <person name="Zhang T."/>
        </authorList>
    </citation>
    <scope>NUCLEOTIDE SEQUENCE</scope>
    <source>
        <strain evidence="8">HKST-UBA03</strain>
    </source>
</reference>
<accession>A0A955LL78</accession>
<comment type="catalytic activity">
    <reaction evidence="1 7">
        <text>a myo-inositol phosphate + H2O = myo-inositol + phosphate</text>
        <dbReference type="Rhea" id="RHEA:24056"/>
        <dbReference type="ChEBI" id="CHEBI:15377"/>
        <dbReference type="ChEBI" id="CHEBI:17268"/>
        <dbReference type="ChEBI" id="CHEBI:43474"/>
        <dbReference type="ChEBI" id="CHEBI:84139"/>
        <dbReference type="EC" id="3.1.3.25"/>
    </reaction>
</comment>
<organism evidence="8 9">
    <name type="scientific">candidate division WWE3 bacterium</name>
    <dbReference type="NCBI Taxonomy" id="2053526"/>
    <lineage>
        <taxon>Bacteria</taxon>
        <taxon>Katanobacteria</taxon>
    </lineage>
</organism>
<dbReference type="FunFam" id="3.30.540.10:FF:000003">
    <property type="entry name" value="Inositol-1-monophosphatase"/>
    <property type="match status" value="1"/>
</dbReference>
<dbReference type="Gene3D" id="3.40.190.80">
    <property type="match status" value="1"/>
</dbReference>
<feature type="binding site" evidence="6">
    <location>
        <position position="89"/>
    </location>
    <ligand>
        <name>Mg(2+)</name>
        <dbReference type="ChEBI" id="CHEBI:18420"/>
        <label>1</label>
        <note>catalytic</note>
    </ligand>
</feature>
<reference evidence="8" key="1">
    <citation type="submission" date="2020-04" db="EMBL/GenBank/DDBJ databases">
        <authorList>
            <person name="Zhang T."/>
        </authorList>
    </citation>
    <scope>NUCLEOTIDE SEQUENCE</scope>
    <source>
        <strain evidence="8">HKST-UBA03</strain>
    </source>
</reference>
<feature type="binding site" evidence="6">
    <location>
        <position position="88"/>
    </location>
    <ligand>
        <name>Mg(2+)</name>
        <dbReference type="ChEBI" id="CHEBI:18420"/>
        <label>1</label>
        <note>catalytic</note>
    </ligand>
</feature>
<evidence type="ECO:0000313" key="8">
    <source>
        <dbReference type="EMBL" id="MCA9392401.1"/>
    </source>
</evidence>
<name>A0A955LL78_UNCKA</name>
<keyword evidence="4 7" id="KW-0378">Hydrolase</keyword>
<dbReference type="InterPro" id="IPR033942">
    <property type="entry name" value="IMPase"/>
</dbReference>
<proteinExistence type="inferred from homology"/>
<feature type="binding site" evidence="6">
    <location>
        <position position="86"/>
    </location>
    <ligand>
        <name>Mg(2+)</name>
        <dbReference type="ChEBI" id="CHEBI:18420"/>
        <label>1</label>
        <note>catalytic</note>
    </ligand>
</feature>
<evidence type="ECO:0000256" key="3">
    <source>
        <dbReference type="ARBA" id="ARBA00022723"/>
    </source>
</evidence>
<evidence type="ECO:0000313" key="9">
    <source>
        <dbReference type="Proteomes" id="UP000751518"/>
    </source>
</evidence>
<evidence type="ECO:0000256" key="4">
    <source>
        <dbReference type="ARBA" id="ARBA00022801"/>
    </source>
</evidence>
<comment type="cofactor">
    <cofactor evidence="2 6 7">
        <name>Mg(2+)</name>
        <dbReference type="ChEBI" id="CHEBI:18420"/>
    </cofactor>
</comment>
<dbReference type="EC" id="3.1.3.25" evidence="7"/>
<dbReference type="AlphaFoldDB" id="A0A955LL78"/>
<evidence type="ECO:0000256" key="2">
    <source>
        <dbReference type="ARBA" id="ARBA00001946"/>
    </source>
</evidence>
<dbReference type="PRINTS" id="PR00377">
    <property type="entry name" value="IMPHPHTASES"/>
</dbReference>
<dbReference type="GO" id="GO:0046872">
    <property type="term" value="F:metal ion binding"/>
    <property type="evidence" value="ECO:0007669"/>
    <property type="project" value="UniProtKB-KW"/>
</dbReference>
<dbReference type="InterPro" id="IPR000760">
    <property type="entry name" value="Inositol_monophosphatase-like"/>
</dbReference>